<protein>
    <submittedName>
        <fullName evidence="3">Uncharacterized protein</fullName>
    </submittedName>
</protein>
<evidence type="ECO:0000313" key="3">
    <source>
        <dbReference type="EMBL" id="CAH0368117.1"/>
    </source>
</evidence>
<evidence type="ECO:0000256" key="2">
    <source>
        <dbReference type="SAM" id="MobiDB-lite"/>
    </source>
</evidence>
<reference evidence="3" key="1">
    <citation type="submission" date="2021-11" db="EMBL/GenBank/DDBJ databases">
        <authorList>
            <consortium name="Genoscope - CEA"/>
            <person name="William W."/>
        </authorList>
    </citation>
    <scope>NUCLEOTIDE SEQUENCE</scope>
</reference>
<proteinExistence type="inferred from homology"/>
<feature type="region of interest" description="Disordered" evidence="2">
    <location>
        <begin position="141"/>
        <end position="160"/>
    </location>
</feature>
<evidence type="ECO:0000256" key="1">
    <source>
        <dbReference type="ARBA" id="ARBA00010994"/>
    </source>
</evidence>
<dbReference type="Pfam" id="PF05517">
    <property type="entry name" value="p25-alpha"/>
    <property type="match status" value="1"/>
</dbReference>
<dbReference type="InterPro" id="IPR011992">
    <property type="entry name" value="EF-hand-dom_pair"/>
</dbReference>
<sequence length="293" mass="32567">MALYDALRVSPTVDFAAELLHDRGSDEIATLLEECGIGSGPELLARLRGPPPGDDDVNARVATLKETSGRVRDEIVVLERVKDKIHPGHDEAEQALEGLDSQIRALKATTTRLEGYETALIPPPEGVSGGGANAAKTLRSTLNQGPLHDPTPWYVDTGPRRDPDKPVDLRAVFDAFCALYRQTHMSNMTFWKFSNDSSLIDENYVKADVDIFWTKIAKSRQHIPFEDFLQLVDLIAERKGVDRAELDFYIVENAKPKMTGTRGAEAFSFCKWDEQKAAEKKRRLEAEEAKGTA</sequence>
<dbReference type="SUPFAM" id="SSF47473">
    <property type="entry name" value="EF-hand"/>
    <property type="match status" value="1"/>
</dbReference>
<organism evidence="3 4">
    <name type="scientific">Pelagomonas calceolata</name>
    <dbReference type="NCBI Taxonomy" id="35677"/>
    <lineage>
        <taxon>Eukaryota</taxon>
        <taxon>Sar</taxon>
        <taxon>Stramenopiles</taxon>
        <taxon>Ochrophyta</taxon>
        <taxon>Pelagophyceae</taxon>
        <taxon>Pelagomonadales</taxon>
        <taxon>Pelagomonadaceae</taxon>
        <taxon>Pelagomonas</taxon>
    </lineage>
</organism>
<gene>
    <name evidence="3" type="ORF">PECAL_2P11670</name>
</gene>
<evidence type="ECO:0000313" key="4">
    <source>
        <dbReference type="Proteomes" id="UP000789595"/>
    </source>
</evidence>
<dbReference type="Proteomes" id="UP000789595">
    <property type="component" value="Unassembled WGS sequence"/>
</dbReference>
<dbReference type="Gene3D" id="1.10.238.10">
    <property type="entry name" value="EF-hand"/>
    <property type="match status" value="1"/>
</dbReference>
<dbReference type="InterPro" id="IPR008907">
    <property type="entry name" value="TPP/p25"/>
</dbReference>
<dbReference type="AlphaFoldDB" id="A0A8J2SJK2"/>
<accession>A0A8J2SJK2</accession>
<keyword evidence="4" id="KW-1185">Reference proteome</keyword>
<comment type="caution">
    <text evidence="3">The sequence shown here is derived from an EMBL/GenBank/DDBJ whole genome shotgun (WGS) entry which is preliminary data.</text>
</comment>
<comment type="similarity">
    <text evidence="1">Belongs to the TPPP family.</text>
</comment>
<dbReference type="EMBL" id="CAKKNE010000002">
    <property type="protein sequence ID" value="CAH0368117.1"/>
    <property type="molecule type" value="Genomic_DNA"/>
</dbReference>
<name>A0A8J2SJK2_9STRA</name>
<dbReference type="GO" id="GO:0015631">
    <property type="term" value="F:tubulin binding"/>
    <property type="evidence" value="ECO:0007669"/>
    <property type="project" value="InterPro"/>
</dbReference>
<dbReference type="GO" id="GO:0046785">
    <property type="term" value="P:microtubule polymerization"/>
    <property type="evidence" value="ECO:0007669"/>
    <property type="project" value="InterPro"/>
</dbReference>